<evidence type="ECO:0000256" key="1">
    <source>
        <dbReference type="SAM" id="MobiDB-lite"/>
    </source>
</evidence>
<protein>
    <submittedName>
        <fullName evidence="2">Uncharacterized protein</fullName>
    </submittedName>
</protein>
<evidence type="ECO:0000313" key="2">
    <source>
        <dbReference type="EMBL" id="CDN86670.1"/>
    </source>
</evidence>
<dbReference type="RefSeq" id="WP_009516409.1">
    <property type="nucleotide sequence ID" value="NZ_CCAE010000005.1"/>
</dbReference>
<feature type="region of interest" description="Disordered" evidence="1">
    <location>
        <begin position="1"/>
        <end position="76"/>
    </location>
</feature>
<feature type="region of interest" description="Disordered" evidence="1">
    <location>
        <begin position="129"/>
        <end position="261"/>
    </location>
</feature>
<dbReference type="Proteomes" id="UP000028878">
    <property type="component" value="Unassembled WGS sequence"/>
</dbReference>
<proteinExistence type="predicted"/>
<feature type="compositionally biased region" description="Polar residues" evidence="1">
    <location>
        <begin position="53"/>
        <end position="62"/>
    </location>
</feature>
<sequence>MNKSKGITPIDRRPGFNTTRPLPAVPPRVGDGFDTMSADARPDGEHNAPELQADSSNLSYASDESGGEDDKVSSKPKIRIELCSVEMATTVTNVEKPGTGFSNTPSENDELALPDFLFELTRAQIFTDALQPPDSGIQRSTTSTSSPKNWRLKLGIQQHDKKKRVSMLNSSPVQSPESEAKTSTQSAALPTSAFVPVSPRKQTSGNENRARMLAPKGGRPLSVYLPPRHIEDVSAPALTQRRTELPAEQPKTTSTRTRRAAAPRELIKRGAVPLDSVKKQRIALRKEANAVIAGHANMLNLKMLEEELAQVDHVYNDLLSMTSGEADDAAKQQQQKSENS</sequence>
<evidence type="ECO:0000313" key="3">
    <source>
        <dbReference type="Proteomes" id="UP000028878"/>
    </source>
</evidence>
<name>A0A1L1PB16_HYDIT</name>
<dbReference type="AlphaFoldDB" id="A0A1L1PB16"/>
<keyword evidence="3" id="KW-1185">Reference proteome</keyword>
<reference evidence="3" key="1">
    <citation type="submission" date="2014-02" db="EMBL/GenBank/DDBJ databases">
        <authorList>
            <person name="Gan H."/>
        </authorList>
    </citation>
    <scope>NUCLEOTIDE SEQUENCE [LARGE SCALE GENOMIC DNA]</scope>
    <source>
        <strain evidence="3">S1</strain>
    </source>
</reference>
<accession>A0A1L1PB16</accession>
<reference evidence="3" key="2">
    <citation type="submission" date="2014-11" db="EMBL/GenBank/DDBJ databases">
        <title>Draft genome sequence of Hydrogenophaga intermedia S1.</title>
        <authorList>
            <person name="Gan H.M."/>
            <person name="Chew T.H."/>
            <person name="Stolz A."/>
        </authorList>
    </citation>
    <scope>NUCLEOTIDE SEQUENCE [LARGE SCALE GENOMIC DNA]</scope>
    <source>
        <strain evidence="3">S1</strain>
    </source>
</reference>
<organism evidence="2 3">
    <name type="scientific">Hydrogenophaga intermedia</name>
    <dbReference type="NCBI Taxonomy" id="65786"/>
    <lineage>
        <taxon>Bacteria</taxon>
        <taxon>Pseudomonadati</taxon>
        <taxon>Pseudomonadota</taxon>
        <taxon>Betaproteobacteria</taxon>
        <taxon>Burkholderiales</taxon>
        <taxon>Comamonadaceae</taxon>
        <taxon>Hydrogenophaga</taxon>
    </lineage>
</organism>
<feature type="compositionally biased region" description="Polar residues" evidence="1">
    <location>
        <begin position="137"/>
        <end position="148"/>
    </location>
</feature>
<dbReference type="EMBL" id="CCAE010000005">
    <property type="protein sequence ID" value="CDN86670.1"/>
    <property type="molecule type" value="Genomic_DNA"/>
</dbReference>
<gene>
    <name evidence="2" type="ORF">BN948_01076</name>
</gene>
<feature type="compositionally biased region" description="Polar residues" evidence="1">
    <location>
        <begin position="167"/>
        <end position="189"/>
    </location>
</feature>